<accession>A0A1I1H7W1</accession>
<dbReference type="Proteomes" id="UP000199058">
    <property type="component" value="Unassembled WGS sequence"/>
</dbReference>
<dbReference type="GO" id="GO:0016787">
    <property type="term" value="F:hydrolase activity"/>
    <property type="evidence" value="ECO:0007669"/>
    <property type="project" value="InterPro"/>
</dbReference>
<dbReference type="AlphaFoldDB" id="A0A1I1H7W1"/>
<dbReference type="STRING" id="1122252.SAMN05660443_1853"/>
<dbReference type="InterPro" id="IPR010662">
    <property type="entry name" value="RBBP9/YdeN"/>
</dbReference>
<proteinExistence type="predicted"/>
<dbReference type="Gene3D" id="3.40.50.1820">
    <property type="entry name" value="alpha/beta hydrolase"/>
    <property type="match status" value="1"/>
</dbReference>
<sequence length="191" mass="21192">MTCNKHFLILPGWQGSGEDHWQTHWQQALPNSSRLQVKDWLQPDPQDWRESLETTLKQLDGPVVLIAHSLGCINLVNWAEQTPTALLNKIEAALLVAPADVERPGCPEALRPFAPISRQPLPFPALVLGSKNDPAASEARIHELAGNWQVSAEILGAVGHINTASGHHRWEEGFRWLYQLIKQATLSTKAA</sequence>
<evidence type="ECO:0008006" key="3">
    <source>
        <dbReference type="Google" id="ProtNLM"/>
    </source>
</evidence>
<organism evidence="1 2">
    <name type="scientific">Marinospirillum celere</name>
    <dbReference type="NCBI Taxonomy" id="1122252"/>
    <lineage>
        <taxon>Bacteria</taxon>
        <taxon>Pseudomonadati</taxon>
        <taxon>Pseudomonadota</taxon>
        <taxon>Gammaproteobacteria</taxon>
        <taxon>Oceanospirillales</taxon>
        <taxon>Oceanospirillaceae</taxon>
        <taxon>Marinospirillum</taxon>
    </lineage>
</organism>
<dbReference type="SUPFAM" id="SSF53474">
    <property type="entry name" value="alpha/beta-Hydrolases"/>
    <property type="match status" value="1"/>
</dbReference>
<keyword evidence="2" id="KW-1185">Reference proteome</keyword>
<evidence type="ECO:0000313" key="1">
    <source>
        <dbReference type="EMBL" id="SFC19911.1"/>
    </source>
</evidence>
<dbReference type="OrthoDB" id="9804993at2"/>
<dbReference type="EMBL" id="FOLH01000003">
    <property type="protein sequence ID" value="SFC19911.1"/>
    <property type="molecule type" value="Genomic_DNA"/>
</dbReference>
<name>A0A1I1H7W1_9GAMM</name>
<evidence type="ECO:0000313" key="2">
    <source>
        <dbReference type="Proteomes" id="UP000199058"/>
    </source>
</evidence>
<dbReference type="Pfam" id="PF06821">
    <property type="entry name" value="Ser_hydrolase"/>
    <property type="match status" value="1"/>
</dbReference>
<gene>
    <name evidence="1" type="ORF">SAMN05660443_1853</name>
</gene>
<dbReference type="InterPro" id="IPR029058">
    <property type="entry name" value="AB_hydrolase_fold"/>
</dbReference>
<reference evidence="1 2" key="1">
    <citation type="submission" date="2016-10" db="EMBL/GenBank/DDBJ databases">
        <authorList>
            <person name="de Groot N.N."/>
        </authorList>
    </citation>
    <scope>NUCLEOTIDE SEQUENCE [LARGE SCALE GENOMIC DNA]</scope>
    <source>
        <strain evidence="1 2">DSM 18438</strain>
    </source>
</reference>
<dbReference type="RefSeq" id="WP_091962422.1">
    <property type="nucleotide sequence ID" value="NZ_FOLH01000003.1"/>
</dbReference>
<protein>
    <recommendedName>
        <fullName evidence="3">Alpha/beta hydrolase</fullName>
    </recommendedName>
</protein>